<dbReference type="InterPro" id="IPR000055">
    <property type="entry name" value="Restrct_endonuc_typeI_TRD"/>
</dbReference>
<dbReference type="Proteomes" id="UP000033933">
    <property type="component" value="Unassembled WGS sequence"/>
</dbReference>
<name>A0A0F8K720_METMZ</name>
<dbReference type="PATRIC" id="fig|2209.43.peg.1637"/>
<gene>
    <name evidence="5" type="ORF">DU63_07540</name>
    <name evidence="6" type="ORF">DU87_11260</name>
</gene>
<evidence type="ECO:0000313" key="8">
    <source>
        <dbReference type="Proteomes" id="UP000034001"/>
    </source>
</evidence>
<evidence type="ECO:0000313" key="7">
    <source>
        <dbReference type="Proteomes" id="UP000033933"/>
    </source>
</evidence>
<protein>
    <recommendedName>
        <fullName evidence="4">Type I restriction modification DNA specificity domain-containing protein</fullName>
    </recommendedName>
</protein>
<evidence type="ECO:0000256" key="1">
    <source>
        <dbReference type="ARBA" id="ARBA00010923"/>
    </source>
</evidence>
<dbReference type="CDD" id="cd17283">
    <property type="entry name" value="RMtype1_S_Hpy180ORF7835P_TRD2-CR2_like"/>
    <property type="match status" value="1"/>
</dbReference>
<evidence type="ECO:0000256" key="3">
    <source>
        <dbReference type="ARBA" id="ARBA00023125"/>
    </source>
</evidence>
<dbReference type="Proteomes" id="UP000034001">
    <property type="component" value="Unassembled WGS sequence"/>
</dbReference>
<evidence type="ECO:0000313" key="5">
    <source>
        <dbReference type="EMBL" id="KKG76785.1"/>
    </source>
</evidence>
<dbReference type="InterPro" id="IPR044946">
    <property type="entry name" value="Restrct_endonuc_typeI_TRD_sf"/>
</dbReference>
<comment type="similarity">
    <text evidence="1">Belongs to the type-I restriction system S methylase family.</text>
</comment>
<feature type="domain" description="Type I restriction modification DNA specificity" evidence="4">
    <location>
        <begin position="294"/>
        <end position="434"/>
    </location>
</feature>
<evidence type="ECO:0000256" key="2">
    <source>
        <dbReference type="ARBA" id="ARBA00022747"/>
    </source>
</evidence>
<dbReference type="InterPro" id="IPR051212">
    <property type="entry name" value="Type-I_RE_S_subunit"/>
</dbReference>
<reference evidence="7 8" key="1">
    <citation type="journal article" date="2015" name="ISME J.">
        <title>Genomic and phenotypic differentiation among Methanosarcina mazei populations from Columbia River sediment.</title>
        <authorList>
            <person name="Youngblut N.D."/>
            <person name="Wirth J.S."/>
            <person name="Henriksen J.R."/>
            <person name="Smith M."/>
            <person name="Simon H."/>
            <person name="Metcalf W.W."/>
            <person name="Whitaker R.J."/>
        </authorList>
    </citation>
    <scope>NUCLEOTIDE SEQUENCE [LARGE SCALE GENOMIC DNA]</scope>
    <source>
        <strain evidence="6 7">1.H.M.0.1</strain>
        <strain evidence="5 8">3.H.A.2.1</strain>
    </source>
</reference>
<comment type="caution">
    <text evidence="5">The sequence shown here is derived from an EMBL/GenBank/DDBJ whole genome shotgun (WGS) entry which is preliminary data.</text>
</comment>
<dbReference type="Pfam" id="PF01420">
    <property type="entry name" value="Methylase_S"/>
    <property type="match status" value="2"/>
</dbReference>
<dbReference type="PANTHER" id="PTHR43140">
    <property type="entry name" value="TYPE-1 RESTRICTION ENZYME ECOKI SPECIFICITY PROTEIN"/>
    <property type="match status" value="1"/>
</dbReference>
<dbReference type="EMBL" id="JJQQ01000156">
    <property type="protein sequence ID" value="KKH64057.1"/>
    <property type="molecule type" value="Genomic_DNA"/>
</dbReference>
<dbReference type="GO" id="GO:0009307">
    <property type="term" value="P:DNA restriction-modification system"/>
    <property type="evidence" value="ECO:0007669"/>
    <property type="project" value="UniProtKB-KW"/>
</dbReference>
<dbReference type="SUPFAM" id="SSF116734">
    <property type="entry name" value="DNA methylase specificity domain"/>
    <property type="match status" value="2"/>
</dbReference>
<dbReference type="RefSeq" id="WP_052735512.1">
    <property type="nucleotide sequence ID" value="NZ_JJPO01000002.1"/>
</dbReference>
<dbReference type="EMBL" id="JJPO01000002">
    <property type="protein sequence ID" value="KKG76785.1"/>
    <property type="molecule type" value="Genomic_DNA"/>
</dbReference>
<accession>A0A0F8K720</accession>
<keyword evidence="3" id="KW-0238">DNA-binding</keyword>
<dbReference type="PANTHER" id="PTHR43140:SF1">
    <property type="entry name" value="TYPE I RESTRICTION ENZYME ECOKI SPECIFICITY SUBUNIT"/>
    <property type="match status" value="1"/>
</dbReference>
<sequence length="489" mass="55892">MEEKVGWIEIELGQLCDVVRGASPRPMGDPRYFTGAIPFIKIGDITKISGKTIFDSEIYVNEEGAKKSRLLKKGSLILSNSGTVCLPKFLGVDSCIHDGFVTFNNIPDFVSLNFLFHYFHYIRPYVIQKHKQGVTQVNLNTTIVKEFKISLPSLPEQRAIVSKIEQLFSELDNGISNLKLAQEQLKVYRQAVLKKAFEGELTRKWREQQTDLPDAGDLLEQIRKEREEAARASGEKLKAVKSFAETELLEFSKLPKEWTWARVEETSSHIVDCLHSTAKFVDSGFYCIDTTCIENGKILFENARLVNEETYKDRIRRLKPESGDILFSREGTVGTTVITPGNVNLCLGQRMMMFRPLKKITPKFFMYYFQSMLFSKQYKPLIGGTTSPHLNIRDIIQLKFPICSLPEQQAIVQEIETRLSVCDKIEQDIETNLEKAEELRQSILKKAFEGKLLNERELVEVRGAEDWEPAEVLLEKIKAEKGQNGKNIH</sequence>
<dbReference type="Gene3D" id="3.90.220.20">
    <property type="entry name" value="DNA methylase specificity domains"/>
    <property type="match status" value="2"/>
</dbReference>
<feature type="domain" description="Type I restriction modification DNA specificity" evidence="4">
    <location>
        <begin position="5"/>
        <end position="177"/>
    </location>
</feature>
<dbReference type="CDD" id="cd17246">
    <property type="entry name" value="RMtype1_S_SonII-TRD2-CR2_like"/>
    <property type="match status" value="1"/>
</dbReference>
<dbReference type="GO" id="GO:0003677">
    <property type="term" value="F:DNA binding"/>
    <property type="evidence" value="ECO:0007669"/>
    <property type="project" value="UniProtKB-KW"/>
</dbReference>
<evidence type="ECO:0000259" key="4">
    <source>
        <dbReference type="Pfam" id="PF01420"/>
    </source>
</evidence>
<dbReference type="AlphaFoldDB" id="A0A0F8K720"/>
<evidence type="ECO:0000313" key="6">
    <source>
        <dbReference type="EMBL" id="KKH64057.1"/>
    </source>
</evidence>
<organism evidence="5 8">
    <name type="scientific">Methanosarcina mazei</name>
    <name type="common">Methanosarcina frisia</name>
    <dbReference type="NCBI Taxonomy" id="2209"/>
    <lineage>
        <taxon>Archaea</taxon>
        <taxon>Methanobacteriati</taxon>
        <taxon>Methanobacteriota</taxon>
        <taxon>Stenosarchaea group</taxon>
        <taxon>Methanomicrobia</taxon>
        <taxon>Methanosarcinales</taxon>
        <taxon>Methanosarcinaceae</taxon>
        <taxon>Methanosarcina</taxon>
    </lineage>
</organism>
<proteinExistence type="inferred from homology"/>
<keyword evidence="2" id="KW-0680">Restriction system</keyword>